<dbReference type="Gene3D" id="1.10.1280.10">
    <property type="entry name" value="Di-copper center containing domain from catechol oxidase"/>
    <property type="match status" value="1"/>
</dbReference>
<evidence type="ECO:0000313" key="7">
    <source>
        <dbReference type="Proteomes" id="UP000005408"/>
    </source>
</evidence>
<dbReference type="Proteomes" id="UP000005408">
    <property type="component" value="Unassembled WGS sequence"/>
</dbReference>
<dbReference type="GO" id="GO:0016491">
    <property type="term" value="F:oxidoreductase activity"/>
    <property type="evidence" value="ECO:0007669"/>
    <property type="project" value="InterPro"/>
</dbReference>
<evidence type="ECO:0000256" key="1">
    <source>
        <dbReference type="ARBA" id="ARBA00022723"/>
    </source>
</evidence>
<name>A0A8W8K3X4_MAGGI</name>
<dbReference type="GO" id="GO:0046872">
    <property type="term" value="F:metal ion binding"/>
    <property type="evidence" value="ECO:0007669"/>
    <property type="project" value="UniProtKB-KW"/>
</dbReference>
<sequence>MIIQRAFFEKFSNKYQLDRTNKIRIRNKKMIDTYLYAVWIGLIGLSSALLEPTPFPAELQECYEYRAYNMTPSFKAAMHIQNICFRNYQYNQFAAGKVWSGPNITQEGVNYIESLFRQILLEAKHVEKYNKHGGRQKRQAFPGRFRREVRSPGAFQPYANCIQRLQSESVEPATAGRNTYQTMAVFHTGETLRYAHGGPAFAPWHRIYLLLLETACRAPIPYWDSGLDHDMTDPTMSILWSNQFFGNGDGEVMNGPFRDMRTILGTPVIRNYGTGDSALFTKEGLRAVLSQRNYADIAEPLFGDAFMNSLEGHHNGPHVWVGGHISALNSAPWDPVFYMHHAYVDAVWERFREQQVTNGINPETDYPRTPPPPEGHAANDRIDFRPYINPITNIFAMRNLVANLVRYEPFPTCENTCNSSPHLSCDRARRICVSRERPVAQGNIVSASSSSSSVAMGASRGSAFRVESRSQARAEARGPLPVGQKFRSSPMQDPRNGADTIGTGPAAAQIRQASVQVRASATSQSQSSTQTRVRRDVFQNTTAHSNHQSVSSLERSFTNTFVLDGVVDLKRWVYVPVRIVYTRSPNVQGVDPTLLGNAELANDVCQTAHSGASKVFVASNGLNYYGNYKEFAIIDERQPVSITTTAVGIKNPEFGEGEVLFTSYDSCGRPCRPLCLTSVNGQQKYKACSGAFKISSAAPTMYRNSYKEAIAANLLEELNMVDSGSDASSPPVTFVCGNSNTWPWSY</sequence>
<dbReference type="PRINTS" id="PR00092">
    <property type="entry name" value="TYROSINASE"/>
</dbReference>
<protein>
    <recommendedName>
        <fullName evidence="5">Tyrosinase copper-binding domain-containing protein</fullName>
    </recommendedName>
</protein>
<dbReference type="PANTHER" id="PTHR11474">
    <property type="entry name" value="TYROSINASE FAMILY MEMBER"/>
    <property type="match status" value="1"/>
</dbReference>
<keyword evidence="7" id="KW-1185">Reference proteome</keyword>
<feature type="compositionally biased region" description="Low complexity" evidence="3">
    <location>
        <begin position="512"/>
        <end position="531"/>
    </location>
</feature>
<proteinExistence type="predicted"/>
<dbReference type="PANTHER" id="PTHR11474:SF126">
    <property type="entry name" value="TYROSINASE-LIKE PROTEIN TYR-1-RELATED"/>
    <property type="match status" value="1"/>
</dbReference>
<evidence type="ECO:0000256" key="3">
    <source>
        <dbReference type="SAM" id="MobiDB-lite"/>
    </source>
</evidence>
<organism evidence="6 7">
    <name type="scientific">Magallana gigas</name>
    <name type="common">Pacific oyster</name>
    <name type="synonym">Crassostrea gigas</name>
    <dbReference type="NCBI Taxonomy" id="29159"/>
    <lineage>
        <taxon>Eukaryota</taxon>
        <taxon>Metazoa</taxon>
        <taxon>Spiralia</taxon>
        <taxon>Lophotrochozoa</taxon>
        <taxon>Mollusca</taxon>
        <taxon>Bivalvia</taxon>
        <taxon>Autobranchia</taxon>
        <taxon>Pteriomorphia</taxon>
        <taxon>Ostreida</taxon>
        <taxon>Ostreoidea</taxon>
        <taxon>Ostreidae</taxon>
        <taxon>Magallana</taxon>
    </lineage>
</organism>
<dbReference type="InterPro" id="IPR002227">
    <property type="entry name" value="Tyrosinase_Cu-bd"/>
</dbReference>
<dbReference type="EnsemblMetazoa" id="G22324.1">
    <property type="protein sequence ID" value="G22324.1:cds"/>
    <property type="gene ID" value="G22324"/>
</dbReference>
<dbReference type="InterPro" id="IPR008922">
    <property type="entry name" value="Di-copper_centre_dom_sf"/>
</dbReference>
<feature type="region of interest" description="Disordered" evidence="3">
    <location>
        <begin position="359"/>
        <end position="380"/>
    </location>
</feature>
<dbReference type="SUPFAM" id="SSF48056">
    <property type="entry name" value="Di-copper centre-containing domain"/>
    <property type="match status" value="1"/>
</dbReference>
<evidence type="ECO:0000256" key="2">
    <source>
        <dbReference type="ARBA" id="ARBA00023008"/>
    </source>
</evidence>
<keyword evidence="4" id="KW-0812">Transmembrane</keyword>
<dbReference type="AlphaFoldDB" id="A0A8W8K3X4"/>
<feature type="region of interest" description="Disordered" evidence="3">
    <location>
        <begin position="465"/>
        <end position="533"/>
    </location>
</feature>
<keyword evidence="1" id="KW-0479">Metal-binding</keyword>
<reference evidence="6" key="1">
    <citation type="submission" date="2022-08" db="UniProtKB">
        <authorList>
            <consortium name="EnsemblMetazoa"/>
        </authorList>
    </citation>
    <scope>IDENTIFICATION</scope>
    <source>
        <strain evidence="6">05x7-T-G4-1.051#20</strain>
    </source>
</reference>
<evidence type="ECO:0000256" key="4">
    <source>
        <dbReference type="SAM" id="Phobius"/>
    </source>
</evidence>
<evidence type="ECO:0000259" key="5">
    <source>
        <dbReference type="PROSITE" id="PS00498"/>
    </source>
</evidence>
<feature type="domain" description="Tyrosinase copper-binding" evidence="5">
    <location>
        <begin position="334"/>
        <end position="345"/>
    </location>
</feature>
<dbReference type="Pfam" id="PF00264">
    <property type="entry name" value="Tyrosinase"/>
    <property type="match status" value="1"/>
</dbReference>
<dbReference type="PROSITE" id="PS00498">
    <property type="entry name" value="TYROSINASE_2"/>
    <property type="match status" value="1"/>
</dbReference>
<keyword evidence="2" id="KW-0186">Copper</keyword>
<keyword evidence="4" id="KW-1133">Transmembrane helix</keyword>
<feature type="compositionally biased region" description="Basic and acidic residues" evidence="3">
    <location>
        <begin position="466"/>
        <end position="476"/>
    </location>
</feature>
<accession>A0A8W8K3X4</accession>
<keyword evidence="4" id="KW-0472">Membrane</keyword>
<feature type="transmembrane region" description="Helical" evidence="4">
    <location>
        <begin position="33"/>
        <end position="50"/>
    </location>
</feature>
<evidence type="ECO:0000313" key="6">
    <source>
        <dbReference type="EnsemblMetazoa" id="G22324.1:cds"/>
    </source>
</evidence>
<dbReference type="InterPro" id="IPR050316">
    <property type="entry name" value="Tyrosinase/Hemocyanin"/>
</dbReference>